<keyword evidence="3" id="KW-1185">Reference proteome</keyword>
<gene>
    <name evidence="2" type="primary">Acey_s0830.g2574</name>
    <name evidence="2" type="ORF">Y032_0830g2574</name>
</gene>
<accession>A0A016WCT0</accession>
<evidence type="ECO:0008006" key="4">
    <source>
        <dbReference type="Google" id="ProtNLM"/>
    </source>
</evidence>
<evidence type="ECO:0000313" key="3">
    <source>
        <dbReference type="Proteomes" id="UP000024635"/>
    </source>
</evidence>
<reference evidence="3" key="1">
    <citation type="journal article" date="2015" name="Nat. Genet.">
        <title>The genome and transcriptome of the zoonotic hookworm Ancylostoma ceylanicum identify infection-specific gene families.</title>
        <authorList>
            <person name="Schwarz E.M."/>
            <person name="Hu Y."/>
            <person name="Antoshechkin I."/>
            <person name="Miller M.M."/>
            <person name="Sternberg P.W."/>
            <person name="Aroian R.V."/>
        </authorList>
    </citation>
    <scope>NUCLEOTIDE SEQUENCE</scope>
    <source>
        <strain evidence="3">HY135</strain>
    </source>
</reference>
<keyword evidence="1" id="KW-0732">Signal</keyword>
<evidence type="ECO:0000256" key="1">
    <source>
        <dbReference type="SAM" id="SignalP"/>
    </source>
</evidence>
<name>A0A016WCT0_9BILA</name>
<sequence>MYTHAHCILLCVLLVCCSGNLFIGRISTRPSAGKRSGAAVSESHRWLREDRPELICSSESLEWTIGRMVALRMELQRLSSYLAICDVRTV</sequence>
<feature type="chain" id="PRO_5001491163" description="Secreted protein" evidence="1">
    <location>
        <begin position="20"/>
        <end position="90"/>
    </location>
</feature>
<organism evidence="2 3">
    <name type="scientific">Ancylostoma ceylanicum</name>
    <dbReference type="NCBI Taxonomy" id="53326"/>
    <lineage>
        <taxon>Eukaryota</taxon>
        <taxon>Metazoa</taxon>
        <taxon>Ecdysozoa</taxon>
        <taxon>Nematoda</taxon>
        <taxon>Chromadorea</taxon>
        <taxon>Rhabditida</taxon>
        <taxon>Rhabditina</taxon>
        <taxon>Rhabditomorpha</taxon>
        <taxon>Strongyloidea</taxon>
        <taxon>Ancylostomatidae</taxon>
        <taxon>Ancylostomatinae</taxon>
        <taxon>Ancylostoma</taxon>
    </lineage>
</organism>
<dbReference type="EMBL" id="JARK01000430">
    <property type="protein sequence ID" value="EYC37067.1"/>
    <property type="molecule type" value="Genomic_DNA"/>
</dbReference>
<protein>
    <recommendedName>
        <fullName evidence="4">Secreted protein</fullName>
    </recommendedName>
</protein>
<dbReference type="Proteomes" id="UP000024635">
    <property type="component" value="Unassembled WGS sequence"/>
</dbReference>
<proteinExistence type="predicted"/>
<dbReference type="AlphaFoldDB" id="A0A016WCT0"/>
<comment type="caution">
    <text evidence="2">The sequence shown here is derived from an EMBL/GenBank/DDBJ whole genome shotgun (WGS) entry which is preliminary data.</text>
</comment>
<feature type="signal peptide" evidence="1">
    <location>
        <begin position="1"/>
        <end position="19"/>
    </location>
</feature>
<evidence type="ECO:0000313" key="2">
    <source>
        <dbReference type="EMBL" id="EYC37067.1"/>
    </source>
</evidence>
<dbReference type="OrthoDB" id="5816699at2759"/>